<feature type="transmembrane region" description="Helical" evidence="8">
    <location>
        <begin position="101"/>
        <end position="125"/>
    </location>
</feature>
<evidence type="ECO:0000256" key="1">
    <source>
        <dbReference type="ARBA" id="ARBA00004651"/>
    </source>
</evidence>
<dbReference type="Pfam" id="PF00528">
    <property type="entry name" value="BPD_transp_1"/>
    <property type="match status" value="1"/>
</dbReference>
<evidence type="ECO:0000313" key="11">
    <source>
        <dbReference type="Proteomes" id="UP000177230"/>
    </source>
</evidence>
<proteinExistence type="inferred from homology"/>
<sequence>MRVPPKYTQMAAKLVMGLATLATLAILVFIILFVLEKGLPVVGFKFLLTSPQDMGKAGGIFPVVVGTILLTLVAIAIATPLGVGTAIYLTEYTRESRATKIIRFGADCLAGIPSIIFGLFGFIFFVTILQMGWSILSGGLTLAFMILPTIIRTSEEAIKSVPNSFREVSFSLGATRWETVQKVVLPSALPGIVTGVMLGVGRSIGETAAVIFTAGSSLRMPSSLMDSVRTMSVHFYILAREGISTENAYGTAAILVITILLINLTAYGLMNRFVARNN</sequence>
<feature type="transmembrane region" description="Helical" evidence="8">
    <location>
        <begin position="12"/>
        <end position="35"/>
    </location>
</feature>
<dbReference type="Proteomes" id="UP000177230">
    <property type="component" value="Unassembled WGS sequence"/>
</dbReference>
<feature type="transmembrane region" description="Helical" evidence="8">
    <location>
        <begin position="131"/>
        <end position="151"/>
    </location>
</feature>
<dbReference type="InterPro" id="IPR005672">
    <property type="entry name" value="Phosphate_PstA"/>
</dbReference>
<dbReference type="NCBIfam" id="TIGR00974">
    <property type="entry name" value="3a0107s02c"/>
    <property type="match status" value="1"/>
</dbReference>
<feature type="domain" description="ABC transmembrane type-1" evidence="9">
    <location>
        <begin position="64"/>
        <end position="266"/>
    </location>
</feature>
<evidence type="ECO:0000256" key="8">
    <source>
        <dbReference type="RuleBase" id="RU363043"/>
    </source>
</evidence>
<keyword evidence="7 8" id="KW-0472">Membrane</keyword>
<evidence type="ECO:0000256" key="6">
    <source>
        <dbReference type="ARBA" id="ARBA00022989"/>
    </source>
</evidence>
<feature type="transmembrane region" description="Helical" evidence="8">
    <location>
        <begin position="60"/>
        <end position="89"/>
    </location>
</feature>
<evidence type="ECO:0000256" key="5">
    <source>
        <dbReference type="ARBA" id="ARBA00022692"/>
    </source>
</evidence>
<dbReference type="SUPFAM" id="SSF161098">
    <property type="entry name" value="MetI-like"/>
    <property type="match status" value="1"/>
</dbReference>
<evidence type="ECO:0000256" key="2">
    <source>
        <dbReference type="ARBA" id="ARBA00007069"/>
    </source>
</evidence>
<comment type="similarity">
    <text evidence="2 8">Belongs to the binding-protein-dependent transport system permease family. CysTW subfamily.</text>
</comment>
<accession>A0A1F5R7X9</accession>
<organism evidence="10 11">
    <name type="scientific">Candidatus Edwardsbacteria bacterium GWF2_54_11</name>
    <dbReference type="NCBI Taxonomy" id="1817851"/>
    <lineage>
        <taxon>Bacteria</taxon>
        <taxon>Candidatus Edwardsiibacteriota</taxon>
    </lineage>
</organism>
<dbReference type="PROSITE" id="PS50928">
    <property type="entry name" value="ABC_TM1"/>
    <property type="match status" value="1"/>
</dbReference>
<evidence type="ECO:0000313" key="10">
    <source>
        <dbReference type="EMBL" id="OGF10548.1"/>
    </source>
</evidence>
<evidence type="ECO:0000259" key="9">
    <source>
        <dbReference type="PROSITE" id="PS50928"/>
    </source>
</evidence>
<dbReference type="GO" id="GO:0005315">
    <property type="term" value="F:phosphate transmembrane transporter activity"/>
    <property type="evidence" value="ECO:0007669"/>
    <property type="project" value="InterPro"/>
</dbReference>
<keyword evidence="6 8" id="KW-1133">Transmembrane helix</keyword>
<keyword evidence="4 8" id="KW-1003">Cell membrane</keyword>
<dbReference type="InterPro" id="IPR000515">
    <property type="entry name" value="MetI-like"/>
</dbReference>
<name>A0A1F5R7X9_9BACT</name>
<comment type="caution">
    <text evidence="8">Lacks conserved residue(s) required for the propagation of feature annotation.</text>
</comment>
<dbReference type="PANTHER" id="PTHR43470:SF3">
    <property type="entry name" value="PHOSPHATE TRANSPORT SYSTEM PERMEASE PROTEIN PSTA-RELATED"/>
    <property type="match status" value="1"/>
</dbReference>
<evidence type="ECO:0000256" key="3">
    <source>
        <dbReference type="ARBA" id="ARBA00022448"/>
    </source>
</evidence>
<protein>
    <recommendedName>
        <fullName evidence="8">Phosphate transport system permease protein PstA</fullName>
    </recommendedName>
</protein>
<keyword evidence="3" id="KW-0813">Transport</keyword>
<dbReference type="InterPro" id="IPR035906">
    <property type="entry name" value="MetI-like_sf"/>
</dbReference>
<dbReference type="EMBL" id="MFFM01000038">
    <property type="protein sequence ID" value="OGF10548.1"/>
    <property type="molecule type" value="Genomic_DNA"/>
</dbReference>
<dbReference type="CDD" id="cd06261">
    <property type="entry name" value="TM_PBP2"/>
    <property type="match status" value="1"/>
</dbReference>
<dbReference type="PANTHER" id="PTHR43470">
    <property type="entry name" value="PHOSPHATE TRANSPORT SYSTEM PERMEASE PROTEIN PSTA-RELATED"/>
    <property type="match status" value="1"/>
</dbReference>
<keyword evidence="5 8" id="KW-0812">Transmembrane</keyword>
<evidence type="ECO:0000256" key="7">
    <source>
        <dbReference type="ARBA" id="ARBA00023136"/>
    </source>
</evidence>
<feature type="transmembrane region" description="Helical" evidence="8">
    <location>
        <begin position="248"/>
        <end position="270"/>
    </location>
</feature>
<comment type="subcellular location">
    <subcellularLocation>
        <location evidence="1 8">Cell membrane</location>
        <topology evidence="1 8">Multi-pass membrane protein</topology>
    </subcellularLocation>
</comment>
<dbReference type="GO" id="GO:0035435">
    <property type="term" value="P:phosphate ion transmembrane transport"/>
    <property type="evidence" value="ECO:0007669"/>
    <property type="project" value="InterPro"/>
</dbReference>
<dbReference type="AlphaFoldDB" id="A0A1F5R7X9"/>
<gene>
    <name evidence="10" type="ORF">A2024_09390</name>
</gene>
<reference evidence="10 11" key="1">
    <citation type="journal article" date="2016" name="Nat. Commun.">
        <title>Thousands of microbial genomes shed light on interconnected biogeochemical processes in an aquifer system.</title>
        <authorList>
            <person name="Anantharaman K."/>
            <person name="Brown C.T."/>
            <person name="Hug L.A."/>
            <person name="Sharon I."/>
            <person name="Castelle C.J."/>
            <person name="Probst A.J."/>
            <person name="Thomas B.C."/>
            <person name="Singh A."/>
            <person name="Wilkins M.J."/>
            <person name="Karaoz U."/>
            <person name="Brodie E.L."/>
            <person name="Williams K.H."/>
            <person name="Hubbard S.S."/>
            <person name="Banfield J.F."/>
        </authorList>
    </citation>
    <scope>NUCLEOTIDE SEQUENCE [LARGE SCALE GENOMIC DNA]</scope>
</reference>
<evidence type="ECO:0000256" key="4">
    <source>
        <dbReference type="ARBA" id="ARBA00022475"/>
    </source>
</evidence>
<comment type="caution">
    <text evidence="10">The sequence shown here is derived from an EMBL/GenBank/DDBJ whole genome shotgun (WGS) entry which is preliminary data.</text>
</comment>
<dbReference type="GO" id="GO:0005886">
    <property type="term" value="C:plasma membrane"/>
    <property type="evidence" value="ECO:0007669"/>
    <property type="project" value="UniProtKB-SubCell"/>
</dbReference>
<dbReference type="Gene3D" id="1.10.3720.10">
    <property type="entry name" value="MetI-like"/>
    <property type="match status" value="1"/>
</dbReference>